<keyword evidence="5" id="KW-1185">Reference proteome</keyword>
<dbReference type="SUPFAM" id="SSF49503">
    <property type="entry name" value="Cupredoxins"/>
    <property type="match status" value="1"/>
</dbReference>
<dbReference type="OrthoDB" id="849076at2"/>
<dbReference type="InterPro" id="IPR052721">
    <property type="entry name" value="ET_Amicyanin"/>
</dbReference>
<evidence type="ECO:0000313" key="4">
    <source>
        <dbReference type="EMBL" id="ATP56551.1"/>
    </source>
</evidence>
<dbReference type="PROSITE" id="PS51257">
    <property type="entry name" value="PROKAR_LIPOPROTEIN"/>
    <property type="match status" value="1"/>
</dbReference>
<dbReference type="Proteomes" id="UP000223749">
    <property type="component" value="Chromosome"/>
</dbReference>
<accession>A0A2D1U4L5</accession>
<organism evidence="4 5">
    <name type="scientific">Pedobacter ginsengisoli</name>
    <dbReference type="NCBI Taxonomy" id="363852"/>
    <lineage>
        <taxon>Bacteria</taxon>
        <taxon>Pseudomonadati</taxon>
        <taxon>Bacteroidota</taxon>
        <taxon>Sphingobacteriia</taxon>
        <taxon>Sphingobacteriales</taxon>
        <taxon>Sphingobacteriaceae</taxon>
        <taxon>Pedobacter</taxon>
    </lineage>
</organism>
<dbReference type="RefSeq" id="WP_099438493.1">
    <property type="nucleotide sequence ID" value="NZ_CP024091.1"/>
</dbReference>
<dbReference type="Gene3D" id="2.60.40.420">
    <property type="entry name" value="Cupredoxins - blue copper proteins"/>
    <property type="match status" value="1"/>
</dbReference>
<evidence type="ECO:0000259" key="3">
    <source>
        <dbReference type="Pfam" id="PF00127"/>
    </source>
</evidence>
<proteinExistence type="predicted"/>
<dbReference type="Pfam" id="PF00127">
    <property type="entry name" value="Copper-bind"/>
    <property type="match status" value="1"/>
</dbReference>
<sequence>MSKYYICFAFVVFLFASCFSVKEKPKAYTVEIKNMKFVPDDITVKQGDTIIWVNHDMMAHDVTEEGSKQWTSSIIPSGGSWKMGVTAAANYYCSIHVVMKGKIRLQ</sequence>
<protein>
    <submittedName>
        <fullName evidence="4">Plastocyanin</fullName>
    </submittedName>
</protein>
<name>A0A2D1U4L5_9SPHI</name>
<evidence type="ECO:0000256" key="1">
    <source>
        <dbReference type="ARBA" id="ARBA00022723"/>
    </source>
</evidence>
<dbReference type="GO" id="GO:0005507">
    <property type="term" value="F:copper ion binding"/>
    <property type="evidence" value="ECO:0007669"/>
    <property type="project" value="InterPro"/>
</dbReference>
<keyword evidence="1" id="KW-0479">Metal-binding</keyword>
<evidence type="ECO:0000313" key="5">
    <source>
        <dbReference type="Proteomes" id="UP000223749"/>
    </source>
</evidence>
<feature type="domain" description="Blue (type 1) copper" evidence="3">
    <location>
        <begin position="29"/>
        <end position="105"/>
    </location>
</feature>
<dbReference type="InterPro" id="IPR008972">
    <property type="entry name" value="Cupredoxin"/>
</dbReference>
<gene>
    <name evidence="4" type="ORF">CPT03_08725</name>
</gene>
<dbReference type="AlphaFoldDB" id="A0A2D1U4L5"/>
<keyword evidence="2" id="KW-0186">Copper</keyword>
<dbReference type="InterPro" id="IPR000923">
    <property type="entry name" value="BlueCu_1"/>
</dbReference>
<reference evidence="4 5" key="1">
    <citation type="submission" date="2017-10" db="EMBL/GenBank/DDBJ databases">
        <title>Whole genome of Pedobacter ginsengisoli T01R-27 isolated from tomato rhizosphere.</title>
        <authorList>
            <person name="Weon H.-Y."/>
            <person name="Lee S.A."/>
            <person name="Sang M.K."/>
            <person name="Song J."/>
        </authorList>
    </citation>
    <scope>NUCLEOTIDE SEQUENCE [LARGE SCALE GENOMIC DNA]</scope>
    <source>
        <strain evidence="4 5">T01R-27</strain>
    </source>
</reference>
<evidence type="ECO:0000256" key="2">
    <source>
        <dbReference type="ARBA" id="ARBA00023008"/>
    </source>
</evidence>
<dbReference type="GO" id="GO:0009055">
    <property type="term" value="F:electron transfer activity"/>
    <property type="evidence" value="ECO:0007669"/>
    <property type="project" value="InterPro"/>
</dbReference>
<dbReference type="KEGG" id="pgs:CPT03_08725"/>
<dbReference type="EMBL" id="CP024091">
    <property type="protein sequence ID" value="ATP56551.1"/>
    <property type="molecule type" value="Genomic_DNA"/>
</dbReference>
<dbReference type="PANTHER" id="PTHR36507">
    <property type="entry name" value="BLL1555 PROTEIN"/>
    <property type="match status" value="1"/>
</dbReference>
<dbReference type="PANTHER" id="PTHR36507:SF1">
    <property type="entry name" value="BLL1555 PROTEIN"/>
    <property type="match status" value="1"/>
</dbReference>